<dbReference type="OrthoDB" id="3174329at2759"/>
<dbReference type="PANTHER" id="PTHR46533">
    <property type="entry name" value="ZINC FINGER MYND DOMAIN-CONTAINING PROTEIN 12"/>
    <property type="match status" value="1"/>
</dbReference>
<reference evidence="2" key="1">
    <citation type="submission" date="2017-01" db="EMBL/GenBank/DDBJ databases">
        <title>Comparative genomics of anhydrobiosis in the tardigrade Hypsibius dujardini.</title>
        <authorList>
            <person name="Yoshida Y."/>
            <person name="Koutsovoulos G."/>
            <person name="Laetsch D."/>
            <person name="Stevens L."/>
            <person name="Kumar S."/>
            <person name="Horikawa D."/>
            <person name="Ishino K."/>
            <person name="Komine S."/>
            <person name="Tomita M."/>
            <person name="Blaxter M."/>
            <person name="Arakawa K."/>
        </authorList>
    </citation>
    <scope>NUCLEOTIDE SEQUENCE [LARGE SCALE GENOMIC DNA]</scope>
    <source>
        <strain evidence="2">Z151</strain>
    </source>
</reference>
<accession>A0A1W0WD29</accession>
<proteinExistence type="predicted"/>
<dbReference type="InterPro" id="IPR053248">
    <property type="entry name" value="Zinc_finger_MYND_domain"/>
</dbReference>
<keyword evidence="2" id="KW-1185">Reference proteome</keyword>
<dbReference type="Proteomes" id="UP000192578">
    <property type="component" value="Unassembled WGS sequence"/>
</dbReference>
<organism evidence="1 2">
    <name type="scientific">Hypsibius exemplaris</name>
    <name type="common">Freshwater tardigrade</name>
    <dbReference type="NCBI Taxonomy" id="2072580"/>
    <lineage>
        <taxon>Eukaryota</taxon>
        <taxon>Metazoa</taxon>
        <taxon>Ecdysozoa</taxon>
        <taxon>Tardigrada</taxon>
        <taxon>Eutardigrada</taxon>
        <taxon>Parachela</taxon>
        <taxon>Hypsibioidea</taxon>
        <taxon>Hypsibiidae</taxon>
        <taxon>Hypsibius</taxon>
    </lineage>
</organism>
<evidence type="ECO:0000313" key="1">
    <source>
        <dbReference type="EMBL" id="OQV13067.1"/>
    </source>
</evidence>
<dbReference type="AlphaFoldDB" id="A0A1W0WD29"/>
<evidence type="ECO:0000313" key="2">
    <source>
        <dbReference type="Proteomes" id="UP000192578"/>
    </source>
</evidence>
<comment type="caution">
    <text evidence="1">The sequence shown here is derived from an EMBL/GenBank/DDBJ whole genome shotgun (WGS) entry which is preliminary data.</text>
</comment>
<dbReference type="SUPFAM" id="SSF144232">
    <property type="entry name" value="HIT/MYND zinc finger-like"/>
    <property type="match status" value="1"/>
</dbReference>
<sequence length="497" mass="57633">MADQIDKCRLDLIQPGVAGMTFDELLEKPIVPVPAYKPSLRVIDNAQDIIKPKIGKPQVTVKIPIEHIKRAHFCCELCGQLPKFMCGVCKETYYCCEKHCMMDFHAIHKFVCVKLMIVRNPDVKRVQWRRFSKEEVAENIRMRKVILLNVANNMSKRYLIRGNYSFAIPCSLLAQKLVNEMHGLHCVQVIRPYLIMAEAYLARGKLERSKFYTGLINYIKMDKLNNSLPKEYEADLQRVLANQLIHEGQFDAARAILCSQFLQILSANLLREVTRGSVYLHQCIEEDLNPEVKLDKKLGLLQKPNCQWAHVMSEKDYEVYLVRETMLTYLRTIWVQFEATNRNDFPEIFPCLLYCVTMVLLVCRQWKEASDVYIDALAITPVERQSEFREMQSILGMLQKHIIHRTPVQIVSKAPEVISTADNDPIVDMQCAGPNRPIWHGDSVKFDAPDMPNEEDELGYTLQKIVRKIKQYKEEIKVEQDSAHINRKSHLRRIGLI</sequence>
<dbReference type="PANTHER" id="PTHR46533:SF1">
    <property type="entry name" value="ZINC FINGER MYND DOMAIN-CONTAINING PROTEIN 12"/>
    <property type="match status" value="1"/>
</dbReference>
<dbReference type="EMBL" id="MTYJ01000131">
    <property type="protein sequence ID" value="OQV13067.1"/>
    <property type="molecule type" value="Genomic_DNA"/>
</dbReference>
<gene>
    <name evidence="1" type="ORF">BV898_12724</name>
</gene>
<evidence type="ECO:0008006" key="3">
    <source>
        <dbReference type="Google" id="ProtNLM"/>
    </source>
</evidence>
<protein>
    <recommendedName>
        <fullName evidence="3">MYND-type domain-containing protein</fullName>
    </recommendedName>
</protein>
<name>A0A1W0WD29_HYPEX</name>